<evidence type="ECO:0000313" key="9">
    <source>
        <dbReference type="Proteomes" id="UP000198864"/>
    </source>
</evidence>
<dbReference type="InterPro" id="IPR043429">
    <property type="entry name" value="ArtM/GltK/GlnP/TcyL/YhdX-like"/>
</dbReference>
<dbReference type="STRING" id="285676.GA0070561_3126"/>
<keyword evidence="3 5" id="KW-1133">Transmembrane helix</keyword>
<evidence type="ECO:0000313" key="7">
    <source>
        <dbReference type="EMBL" id="RAN98748.1"/>
    </source>
</evidence>
<protein>
    <submittedName>
        <fullName evidence="8">Amino acid ABC transporter membrane protein 2, PAAT family</fullName>
    </submittedName>
    <submittedName>
        <fullName evidence="7">Glutamine ABC transporter permease prot ein GlnP</fullName>
    </submittedName>
</protein>
<dbReference type="InterPro" id="IPR000515">
    <property type="entry name" value="MetI-like"/>
</dbReference>
<dbReference type="GO" id="GO:0055085">
    <property type="term" value="P:transmembrane transport"/>
    <property type="evidence" value="ECO:0007669"/>
    <property type="project" value="InterPro"/>
</dbReference>
<feature type="transmembrane region" description="Helical" evidence="5">
    <location>
        <begin position="166"/>
        <end position="186"/>
    </location>
</feature>
<reference evidence="7 10" key="2">
    <citation type="submission" date="2018-03" db="EMBL/GenBank/DDBJ databases">
        <title>Genomic framework for the identification of Micromonospora saelicesensis and Micromonospora noduli.</title>
        <authorList>
            <person name="Riesco R."/>
            <person name="Trujillo M.E."/>
        </authorList>
    </citation>
    <scope>NUCLEOTIDE SEQUENCE [LARGE SCALE GENOMIC DNA]</scope>
    <source>
        <strain evidence="7 10">GAR05</strain>
    </source>
</reference>
<dbReference type="PROSITE" id="PS50928">
    <property type="entry name" value="ABC_TM1"/>
    <property type="match status" value="1"/>
</dbReference>
<feature type="transmembrane region" description="Helical" evidence="5">
    <location>
        <begin position="121"/>
        <end position="154"/>
    </location>
</feature>
<feature type="transmembrane region" description="Helical" evidence="5">
    <location>
        <begin position="21"/>
        <end position="40"/>
    </location>
</feature>
<feature type="domain" description="ABC transmembrane type-1" evidence="6">
    <location>
        <begin position="76"/>
        <end position="286"/>
    </location>
</feature>
<sequence>MSQQTSVLYDIPGPRQRRITLISSLVASVVLLVGAYFLIYRPLDENGQLSMELWGPLIDPSNENFSQVWERIGLGFKNTLFAAALAIVSSLVIGTLLAVLRIQLKSLTRRRFVGAATPLAYLLRGLSALLSAITRVCVEVFRGLPVVITIFFVARGFPEFGLYFDNLWYLVIGLTIYNSVVIGEILRSGMEGLPGGQAEAAEAIGLSPTQTTRMILLPQAFRIMLPALISQLVVVLKDTSLGFIISYEETLNIGKQIIGALGNPIQVYVVIAVLFIVVNYSLSKLAQYVQRRLARGRKTAGTPAQNPPAAALISQAEGGGGGGGGGGGA</sequence>
<organism evidence="8 9">
    <name type="scientific">Micromonospora saelicesensis</name>
    <dbReference type="NCBI Taxonomy" id="285676"/>
    <lineage>
        <taxon>Bacteria</taxon>
        <taxon>Bacillati</taxon>
        <taxon>Actinomycetota</taxon>
        <taxon>Actinomycetes</taxon>
        <taxon>Micromonosporales</taxon>
        <taxon>Micromonosporaceae</taxon>
        <taxon>Micromonospora</taxon>
    </lineage>
</organism>
<dbReference type="Gene3D" id="1.10.3720.10">
    <property type="entry name" value="MetI-like"/>
    <property type="match status" value="1"/>
</dbReference>
<comment type="subcellular location">
    <subcellularLocation>
        <location evidence="5">Cell membrane</location>
        <topology evidence="5">Multi-pass membrane protein</topology>
    </subcellularLocation>
    <subcellularLocation>
        <location evidence="1">Membrane</location>
        <topology evidence="1">Multi-pass membrane protein</topology>
    </subcellularLocation>
</comment>
<evidence type="ECO:0000256" key="1">
    <source>
        <dbReference type="ARBA" id="ARBA00004141"/>
    </source>
</evidence>
<proteinExistence type="inferred from homology"/>
<feature type="transmembrane region" description="Helical" evidence="5">
    <location>
        <begin position="80"/>
        <end position="100"/>
    </location>
</feature>
<dbReference type="Proteomes" id="UP000198864">
    <property type="component" value="Unassembled WGS sequence"/>
</dbReference>
<feature type="transmembrane region" description="Helical" evidence="5">
    <location>
        <begin position="223"/>
        <end position="245"/>
    </location>
</feature>
<dbReference type="InterPro" id="IPR035906">
    <property type="entry name" value="MetI-like_sf"/>
</dbReference>
<evidence type="ECO:0000256" key="5">
    <source>
        <dbReference type="RuleBase" id="RU363032"/>
    </source>
</evidence>
<dbReference type="GO" id="GO:0005886">
    <property type="term" value="C:plasma membrane"/>
    <property type="evidence" value="ECO:0007669"/>
    <property type="project" value="UniProtKB-SubCell"/>
</dbReference>
<comment type="similarity">
    <text evidence="5">Belongs to the binding-protein-dependent transport system permease family.</text>
</comment>
<evidence type="ECO:0000313" key="10">
    <source>
        <dbReference type="Proteomes" id="UP000249334"/>
    </source>
</evidence>
<dbReference type="Pfam" id="PF00528">
    <property type="entry name" value="BPD_transp_1"/>
    <property type="match status" value="1"/>
</dbReference>
<gene>
    <name evidence="8" type="ORF">GA0070561_3126</name>
    <name evidence="7" type="ORF">GAR05_02884</name>
</gene>
<name>A0A1C4X5I4_9ACTN</name>
<dbReference type="EMBL" id="PXXW01000022">
    <property type="protein sequence ID" value="RAN98748.1"/>
    <property type="molecule type" value="Genomic_DNA"/>
</dbReference>
<keyword evidence="10" id="KW-1185">Reference proteome</keyword>
<dbReference type="CDD" id="cd06261">
    <property type="entry name" value="TM_PBP2"/>
    <property type="match status" value="1"/>
</dbReference>
<accession>A0A1C4X5I4</accession>
<evidence type="ECO:0000313" key="8">
    <source>
        <dbReference type="EMBL" id="SCF03743.1"/>
    </source>
</evidence>
<dbReference type="SUPFAM" id="SSF161098">
    <property type="entry name" value="MetI-like"/>
    <property type="match status" value="1"/>
</dbReference>
<dbReference type="RefSeq" id="WP_091400511.1">
    <property type="nucleotide sequence ID" value="NZ_FMCR01000003.1"/>
</dbReference>
<feature type="transmembrane region" description="Helical" evidence="5">
    <location>
        <begin position="265"/>
        <end position="282"/>
    </location>
</feature>
<dbReference type="GO" id="GO:0006865">
    <property type="term" value="P:amino acid transport"/>
    <property type="evidence" value="ECO:0007669"/>
    <property type="project" value="TreeGrafter"/>
</dbReference>
<evidence type="ECO:0000259" key="6">
    <source>
        <dbReference type="PROSITE" id="PS50928"/>
    </source>
</evidence>
<dbReference type="PANTHER" id="PTHR30614">
    <property type="entry name" value="MEMBRANE COMPONENT OF AMINO ACID ABC TRANSPORTER"/>
    <property type="match status" value="1"/>
</dbReference>
<dbReference type="Proteomes" id="UP000249334">
    <property type="component" value="Unassembled WGS sequence"/>
</dbReference>
<dbReference type="AlphaFoldDB" id="A0A1C4X5I4"/>
<keyword evidence="5" id="KW-0813">Transport</keyword>
<evidence type="ECO:0000256" key="2">
    <source>
        <dbReference type="ARBA" id="ARBA00022692"/>
    </source>
</evidence>
<dbReference type="EMBL" id="FMCR01000003">
    <property type="protein sequence ID" value="SCF03743.1"/>
    <property type="molecule type" value="Genomic_DNA"/>
</dbReference>
<evidence type="ECO:0000256" key="3">
    <source>
        <dbReference type="ARBA" id="ARBA00022989"/>
    </source>
</evidence>
<keyword evidence="2 5" id="KW-0812">Transmembrane</keyword>
<reference evidence="8 9" key="1">
    <citation type="submission" date="2016-06" db="EMBL/GenBank/DDBJ databases">
        <authorList>
            <person name="Kjaerup R.B."/>
            <person name="Dalgaard T.S."/>
            <person name="Juul-Madsen H.R."/>
        </authorList>
    </citation>
    <scope>NUCLEOTIDE SEQUENCE [LARGE SCALE GENOMIC DNA]</scope>
    <source>
        <strain evidence="8 9">DSM 44871</strain>
    </source>
</reference>
<dbReference type="PANTHER" id="PTHR30614:SF21">
    <property type="entry name" value="AMINO ACID ABC TRANSPORTER PERMEASE"/>
    <property type="match status" value="1"/>
</dbReference>
<keyword evidence="4 5" id="KW-0472">Membrane</keyword>
<evidence type="ECO:0000256" key="4">
    <source>
        <dbReference type="ARBA" id="ARBA00023136"/>
    </source>
</evidence>